<keyword evidence="2" id="KW-1185">Reference proteome</keyword>
<sequence>MHRSIIEGTGRDSHSRATEDVIMIVDPKESNREDEGIGRGATQTMQTNEDTGDQRLPNWLDVERGACNPEEAMHHNKKKKRKTKGRNPFRGQKKGLSGDGENGSRRTIRVVSSKERNKDVFPQSLSIPKVMPPPLGLSEFKIGNDPKDKNKQRTSKAPSSSRMDSLYKELLVKESRLKEIETNILKTDANRELMHSILSMKSCNVRKFSAKVNDHGVVTIDEDMVDTGHGDLDTNLIQSGA</sequence>
<protein>
    <submittedName>
        <fullName evidence="1">Uncharacterized protein</fullName>
    </submittedName>
</protein>
<gene>
    <name evidence="1" type="ORF">L1987_76431</name>
</gene>
<name>A0ACB8Z7F2_9ASTR</name>
<comment type="caution">
    <text evidence="1">The sequence shown here is derived from an EMBL/GenBank/DDBJ whole genome shotgun (WGS) entry which is preliminary data.</text>
</comment>
<evidence type="ECO:0000313" key="2">
    <source>
        <dbReference type="Proteomes" id="UP001056120"/>
    </source>
</evidence>
<reference evidence="2" key="1">
    <citation type="journal article" date="2022" name="Mol. Ecol. Resour.">
        <title>The genomes of chicory, endive, great burdock and yacon provide insights into Asteraceae palaeo-polyploidization history and plant inulin production.</title>
        <authorList>
            <person name="Fan W."/>
            <person name="Wang S."/>
            <person name="Wang H."/>
            <person name="Wang A."/>
            <person name="Jiang F."/>
            <person name="Liu H."/>
            <person name="Zhao H."/>
            <person name="Xu D."/>
            <person name="Zhang Y."/>
        </authorList>
    </citation>
    <scope>NUCLEOTIDE SEQUENCE [LARGE SCALE GENOMIC DNA]</scope>
    <source>
        <strain evidence="2">cv. Yunnan</strain>
    </source>
</reference>
<organism evidence="1 2">
    <name type="scientific">Smallanthus sonchifolius</name>
    <dbReference type="NCBI Taxonomy" id="185202"/>
    <lineage>
        <taxon>Eukaryota</taxon>
        <taxon>Viridiplantae</taxon>
        <taxon>Streptophyta</taxon>
        <taxon>Embryophyta</taxon>
        <taxon>Tracheophyta</taxon>
        <taxon>Spermatophyta</taxon>
        <taxon>Magnoliopsida</taxon>
        <taxon>eudicotyledons</taxon>
        <taxon>Gunneridae</taxon>
        <taxon>Pentapetalae</taxon>
        <taxon>asterids</taxon>
        <taxon>campanulids</taxon>
        <taxon>Asterales</taxon>
        <taxon>Asteraceae</taxon>
        <taxon>Asteroideae</taxon>
        <taxon>Heliantheae alliance</taxon>
        <taxon>Millerieae</taxon>
        <taxon>Smallanthus</taxon>
    </lineage>
</organism>
<accession>A0ACB8Z7F2</accession>
<dbReference type="EMBL" id="CM042043">
    <property type="protein sequence ID" value="KAI3693488.1"/>
    <property type="molecule type" value="Genomic_DNA"/>
</dbReference>
<dbReference type="Proteomes" id="UP001056120">
    <property type="component" value="Linkage Group LG26"/>
</dbReference>
<reference evidence="1 2" key="2">
    <citation type="journal article" date="2022" name="Mol. Ecol. Resour.">
        <title>The genomes of chicory, endive, great burdock and yacon provide insights into Asteraceae paleo-polyploidization history and plant inulin production.</title>
        <authorList>
            <person name="Fan W."/>
            <person name="Wang S."/>
            <person name="Wang H."/>
            <person name="Wang A."/>
            <person name="Jiang F."/>
            <person name="Liu H."/>
            <person name="Zhao H."/>
            <person name="Xu D."/>
            <person name="Zhang Y."/>
        </authorList>
    </citation>
    <scope>NUCLEOTIDE SEQUENCE [LARGE SCALE GENOMIC DNA]</scope>
    <source>
        <strain evidence="2">cv. Yunnan</strain>
        <tissue evidence="1">Leaves</tissue>
    </source>
</reference>
<proteinExistence type="predicted"/>
<evidence type="ECO:0000313" key="1">
    <source>
        <dbReference type="EMBL" id="KAI3693488.1"/>
    </source>
</evidence>